<dbReference type="Proteomes" id="UP001164439">
    <property type="component" value="Chromosome"/>
</dbReference>
<name>A0ABY7K801_9ACTN</name>
<dbReference type="Pfam" id="PF20248">
    <property type="entry name" value="DUF6603"/>
    <property type="match status" value="1"/>
</dbReference>
<proteinExistence type="predicted"/>
<evidence type="ECO:0000259" key="1">
    <source>
        <dbReference type="Pfam" id="PF20248"/>
    </source>
</evidence>
<sequence>MTLPPVSVNAFGQFTTGSRAEDSTFLLVMGLVFPPPGVQVGLGFALRRLGGVVGVGHAVDRVALARVVLNGTAGDLLFPPDTATAEQRVPAVLAVFPRSRGRNVIGPMFEATWGHALVSAKLAALIELPDPVRLSVIGSLSVLIPEQAPIVELRAEFLGQFDPVQPSMMITAALTGSRIAGVRLSGEVCLLTRGGRDAAFVLSAGGFHPQFPVPVGVPELRRVAMNLSPSPLMTFRCQAYLALTTNTVQFGARIDFQAQIARCGLSGHLALDVLAQWRPHLAFTAQLHAGVSVRVLGKSLMGVHLDLLLEGPTPWHARGRGSIDLFLFSVSFDFDTTWGSAPPLPQDPVDIGALLTDELEQPRAWATHPPDPALSPVVLTPEANRLLGDGKLVHPQGTMTVRQQIVPLRTEIERFGRESVPPQMWDISAVTLGNGDSDLPTIEVKDRFAPGQFKSLAEDEQLSGGAYRDYPSGRRLTASQLNAPDGKEDELTVEASTLGGALGPDLRVDALHVMVVKIPLVLAKAAEVAAALRADHERWWWRPNGRVTVHTAQPVRPVEAWSLAPLSDGHAGLMMDAMPFHGAVTGTSAPRPGSPVRTIVEAWEVED</sequence>
<feature type="domain" description="DUF6603" evidence="1">
    <location>
        <begin position="3"/>
        <end position="459"/>
    </location>
</feature>
<reference evidence="2" key="1">
    <citation type="submission" date="2022-12" db="EMBL/GenBank/DDBJ databases">
        <authorList>
            <person name="Ruckert C."/>
            <person name="Busche T."/>
            <person name="Kalinowski J."/>
            <person name="Wittmann C."/>
        </authorList>
    </citation>
    <scope>NUCLEOTIDE SEQUENCE</scope>
    <source>
        <strain evidence="2">DSM 40467</strain>
    </source>
</reference>
<gene>
    <name evidence="2" type="ORF">STRCI_000028</name>
</gene>
<keyword evidence="3" id="KW-1185">Reference proteome</keyword>
<dbReference type="InterPro" id="IPR046538">
    <property type="entry name" value="DUF6603"/>
</dbReference>
<organism evidence="2 3">
    <name type="scientific">Streptomyces cinnabarinus</name>
    <dbReference type="NCBI Taxonomy" id="67287"/>
    <lineage>
        <taxon>Bacteria</taxon>
        <taxon>Bacillati</taxon>
        <taxon>Actinomycetota</taxon>
        <taxon>Actinomycetes</taxon>
        <taxon>Kitasatosporales</taxon>
        <taxon>Streptomycetaceae</taxon>
        <taxon>Streptomyces</taxon>
    </lineage>
</organism>
<evidence type="ECO:0000313" key="2">
    <source>
        <dbReference type="EMBL" id="WAZ19011.1"/>
    </source>
</evidence>
<evidence type="ECO:0000313" key="3">
    <source>
        <dbReference type="Proteomes" id="UP001164439"/>
    </source>
</evidence>
<protein>
    <recommendedName>
        <fullName evidence="1">DUF6603 domain-containing protein</fullName>
    </recommendedName>
</protein>
<accession>A0ABY7K801</accession>
<dbReference type="EMBL" id="CP114413">
    <property type="protein sequence ID" value="WAZ19011.1"/>
    <property type="molecule type" value="Genomic_DNA"/>
</dbReference>